<organism evidence="2 3">
    <name type="scientific">Nitrospirillum iridis</name>
    <dbReference type="NCBI Taxonomy" id="765888"/>
    <lineage>
        <taxon>Bacteria</taxon>
        <taxon>Pseudomonadati</taxon>
        <taxon>Pseudomonadota</taxon>
        <taxon>Alphaproteobacteria</taxon>
        <taxon>Rhodospirillales</taxon>
        <taxon>Azospirillaceae</taxon>
        <taxon>Nitrospirillum</taxon>
    </lineage>
</organism>
<dbReference type="GO" id="GO:0016740">
    <property type="term" value="F:transferase activity"/>
    <property type="evidence" value="ECO:0007669"/>
    <property type="project" value="UniProtKB-KW"/>
</dbReference>
<dbReference type="SUPFAM" id="SSF47616">
    <property type="entry name" value="GST C-terminal domain-like"/>
    <property type="match status" value="1"/>
</dbReference>
<dbReference type="PROSITE" id="PS50404">
    <property type="entry name" value="GST_NTER"/>
    <property type="match status" value="1"/>
</dbReference>
<comment type="caution">
    <text evidence="2">The sequence shown here is derived from an EMBL/GenBank/DDBJ whole genome shotgun (WGS) entry which is preliminary data.</text>
</comment>
<dbReference type="InterPro" id="IPR036249">
    <property type="entry name" value="Thioredoxin-like_sf"/>
</dbReference>
<dbReference type="PANTHER" id="PTHR43968">
    <property type="match status" value="1"/>
</dbReference>
<keyword evidence="2" id="KW-0808">Transferase</keyword>
<gene>
    <name evidence="2" type="ORF">FHS74_005924</name>
</gene>
<evidence type="ECO:0000313" key="3">
    <source>
        <dbReference type="Proteomes" id="UP000539175"/>
    </source>
</evidence>
<dbReference type="Pfam" id="PF13409">
    <property type="entry name" value="GST_N_2"/>
    <property type="match status" value="1"/>
</dbReference>
<dbReference type="InterPro" id="IPR004045">
    <property type="entry name" value="Glutathione_S-Trfase_N"/>
</dbReference>
<dbReference type="InterPro" id="IPR050983">
    <property type="entry name" value="GST_Omega/HSP26"/>
</dbReference>
<evidence type="ECO:0000259" key="1">
    <source>
        <dbReference type="PROSITE" id="PS50404"/>
    </source>
</evidence>
<dbReference type="Proteomes" id="UP000539175">
    <property type="component" value="Unassembled WGS sequence"/>
</dbReference>
<feature type="domain" description="GST N-terminal" evidence="1">
    <location>
        <begin position="1"/>
        <end position="80"/>
    </location>
</feature>
<sequence>MKLRYSSASPFVRKVLIVAHEVGLADRIVCEPTNAWAPDTDLPDDNPLGKIPTLVFDDRTTLYDSLVICEYLDAHAPANPGRTSLFPTDEAVRWDVLRRQALADGLMDAAVALRVEFAIRPAELRWSGWVERQWTVIRRALNSLEAEVETFGQGFATISEIAAFCGLEFLDFRFAEEDWRANHPKLAAWQAVLSQRPSARATAPVG</sequence>
<protein>
    <submittedName>
        <fullName evidence="2">Glutathione S-transferase</fullName>
    </submittedName>
</protein>
<dbReference type="CDD" id="cd03049">
    <property type="entry name" value="GST_N_3"/>
    <property type="match status" value="1"/>
</dbReference>
<dbReference type="SUPFAM" id="SSF52833">
    <property type="entry name" value="Thioredoxin-like"/>
    <property type="match status" value="1"/>
</dbReference>
<accession>A0A7X0B649</accession>
<name>A0A7X0B649_9PROT</name>
<dbReference type="CDD" id="cd03205">
    <property type="entry name" value="GST_C_6"/>
    <property type="match status" value="1"/>
</dbReference>
<dbReference type="Gene3D" id="3.40.30.10">
    <property type="entry name" value="Glutaredoxin"/>
    <property type="match status" value="1"/>
</dbReference>
<reference evidence="2 3" key="1">
    <citation type="submission" date="2020-08" db="EMBL/GenBank/DDBJ databases">
        <title>Genomic Encyclopedia of Type Strains, Phase IV (KMG-IV): sequencing the most valuable type-strain genomes for metagenomic binning, comparative biology and taxonomic classification.</title>
        <authorList>
            <person name="Goeker M."/>
        </authorList>
    </citation>
    <scope>NUCLEOTIDE SEQUENCE [LARGE SCALE GENOMIC DNA]</scope>
    <source>
        <strain evidence="2 3">DSM 22198</strain>
    </source>
</reference>
<evidence type="ECO:0000313" key="2">
    <source>
        <dbReference type="EMBL" id="MBB6255325.1"/>
    </source>
</evidence>
<keyword evidence="3" id="KW-1185">Reference proteome</keyword>
<dbReference type="GO" id="GO:0005737">
    <property type="term" value="C:cytoplasm"/>
    <property type="evidence" value="ECO:0007669"/>
    <property type="project" value="TreeGrafter"/>
</dbReference>
<dbReference type="EMBL" id="JACIIZ010000030">
    <property type="protein sequence ID" value="MBB6255325.1"/>
    <property type="molecule type" value="Genomic_DNA"/>
</dbReference>
<dbReference type="AlphaFoldDB" id="A0A7X0B649"/>
<dbReference type="InterPro" id="IPR036282">
    <property type="entry name" value="Glutathione-S-Trfase_C_sf"/>
</dbReference>
<dbReference type="Gene3D" id="1.20.1050.10">
    <property type="match status" value="1"/>
</dbReference>
<proteinExistence type="predicted"/>
<dbReference type="PANTHER" id="PTHR43968:SF6">
    <property type="entry name" value="GLUTATHIONE S-TRANSFERASE OMEGA"/>
    <property type="match status" value="1"/>
</dbReference>
<dbReference type="RefSeq" id="WP_184807836.1">
    <property type="nucleotide sequence ID" value="NZ_JACIIZ010000030.1"/>
</dbReference>
<dbReference type="Pfam" id="PF13410">
    <property type="entry name" value="GST_C_2"/>
    <property type="match status" value="1"/>
</dbReference>